<feature type="non-terminal residue" evidence="1">
    <location>
        <position position="229"/>
    </location>
</feature>
<dbReference type="EMBL" id="JXUO01000295">
    <property type="protein sequence ID" value="KKZ11009.1"/>
    <property type="molecule type" value="Genomic_DNA"/>
</dbReference>
<reference evidence="1 2" key="1">
    <citation type="submission" date="2015-01" db="EMBL/GenBank/DDBJ databases">
        <title>Lifestyle Evolution in Cyanobacterial Symbionts of Sponges.</title>
        <authorList>
            <person name="Burgsdorf I."/>
            <person name="Slaby B.M."/>
            <person name="Handley K.M."/>
            <person name="Haber M."/>
            <person name="Blom J."/>
            <person name="Marshall C.W."/>
            <person name="Gilbert J.A."/>
            <person name="Hentschel U."/>
            <person name="Steindler L."/>
        </authorList>
    </citation>
    <scope>NUCLEOTIDE SEQUENCE [LARGE SCALE GENOMIC DNA]</scope>
    <source>
        <strain evidence="1">142</strain>
    </source>
</reference>
<proteinExistence type="predicted"/>
<dbReference type="AlphaFoldDB" id="A0A6N3X6S9"/>
<dbReference type="Proteomes" id="UP000035054">
    <property type="component" value="Unassembled WGS sequence"/>
</dbReference>
<organism evidence="1 2">
    <name type="scientific">Candidatus Synechococcus spongiarum 142</name>
    <dbReference type="NCBI Taxonomy" id="1608213"/>
    <lineage>
        <taxon>Bacteria</taxon>
        <taxon>Bacillati</taxon>
        <taxon>Cyanobacteriota</taxon>
        <taxon>Cyanophyceae</taxon>
        <taxon>Synechococcales</taxon>
        <taxon>Synechococcaceae</taxon>
        <taxon>Synechococcus</taxon>
    </lineage>
</organism>
<accession>A0A6N3X6S9</accession>
<feature type="non-terminal residue" evidence="1">
    <location>
        <position position="1"/>
    </location>
</feature>
<evidence type="ECO:0000313" key="2">
    <source>
        <dbReference type="Proteomes" id="UP000035054"/>
    </source>
</evidence>
<name>A0A6N3X6S9_9SYNE</name>
<sequence length="229" mass="23346">NKNLEVTITDDETGAGVRLSKSDLTLSELHATDFEQTYTVVLNTDPGANVVVTVASGDTTAVAVDTNSAMAGDQSTLTFTHGTSGNWDAAQTVTLRAVNDGDTAAETVTVSHAAEVSSDSNNPYHQIPISAVTATTVDAGHGVVVSEATVEVAENNKTASYTIKLKSQPGGSVEITPTSSALANATVSGALTFTTANWFTAQPVTVSGVGAGSATISHEVTTPTTDYPI</sequence>
<gene>
    <name evidence="1" type="ORF">TH68_09490</name>
</gene>
<evidence type="ECO:0000313" key="1">
    <source>
        <dbReference type="EMBL" id="KKZ11009.1"/>
    </source>
</evidence>
<protein>
    <submittedName>
        <fullName evidence="1">Uncharacterized protein</fullName>
    </submittedName>
</protein>
<comment type="caution">
    <text evidence="1">The sequence shown here is derived from an EMBL/GenBank/DDBJ whole genome shotgun (WGS) entry which is preliminary data.</text>
</comment>